<gene>
    <name evidence="1" type="ORF">HQR01_01900</name>
</gene>
<protein>
    <submittedName>
        <fullName evidence="1">Uncharacterized protein</fullName>
    </submittedName>
</protein>
<dbReference type="Pfam" id="PF17720">
    <property type="entry name" value="RLIG1"/>
    <property type="match status" value="1"/>
</dbReference>
<dbReference type="GO" id="GO:0000302">
    <property type="term" value="P:response to reactive oxygen species"/>
    <property type="evidence" value="ECO:0007669"/>
    <property type="project" value="InterPro"/>
</dbReference>
<dbReference type="EMBL" id="CP053921">
    <property type="protein sequence ID" value="QKG70224.1"/>
    <property type="molecule type" value="Genomic_DNA"/>
</dbReference>
<organism evidence="1 2">
    <name type="scientific">Erythrobacter mangrovi</name>
    <dbReference type="NCBI Taxonomy" id="2739433"/>
    <lineage>
        <taxon>Bacteria</taxon>
        <taxon>Pseudomonadati</taxon>
        <taxon>Pseudomonadota</taxon>
        <taxon>Alphaproteobacteria</taxon>
        <taxon>Sphingomonadales</taxon>
        <taxon>Erythrobacteraceae</taxon>
        <taxon>Erythrobacter/Porphyrobacter group</taxon>
        <taxon>Erythrobacter</taxon>
    </lineage>
</organism>
<evidence type="ECO:0000313" key="1">
    <source>
        <dbReference type="EMBL" id="QKG70224.1"/>
    </source>
</evidence>
<sequence length="180" mass="20468">MKKIPTVFVMDRTSRPHAITRECREKWVLAGEGVATIKFDGTACLVRGGKLYQRYNLKLGRSKPHGFIAAADAPDPVTGHFPGWVPVREDDPGSQYHLEAFTGNEPDGTYELLGPKIQGGRYEFERHVLLPHGSHPVKVERNFDALKDWLVAHPEHEGLVFHHPDGRMAKLRRRDFGLRW</sequence>
<dbReference type="AlphaFoldDB" id="A0A7D4BMH9"/>
<reference evidence="1 2" key="1">
    <citation type="submission" date="2020-05" db="EMBL/GenBank/DDBJ databases">
        <title>Erythrobacter mangrovi sp. nov., isolated from rhizosphere soil of mangrove plant (Kandelia candel).</title>
        <authorList>
            <person name="Ye Y.H."/>
        </authorList>
    </citation>
    <scope>NUCLEOTIDE SEQUENCE [LARGE SCALE GENOMIC DNA]</scope>
    <source>
        <strain evidence="1 2">EB310</strain>
    </source>
</reference>
<accession>A0A7D4BMH9</accession>
<dbReference type="KEGG" id="emv:HQR01_01900"/>
<dbReference type="Proteomes" id="UP000504693">
    <property type="component" value="Chromosome"/>
</dbReference>
<dbReference type="InterPro" id="IPR041211">
    <property type="entry name" value="RLIG1"/>
</dbReference>
<evidence type="ECO:0000313" key="2">
    <source>
        <dbReference type="Proteomes" id="UP000504693"/>
    </source>
</evidence>
<name>A0A7D4BMH9_9SPHN</name>
<dbReference type="RefSeq" id="WP_173212109.1">
    <property type="nucleotide sequence ID" value="NZ_CP053921.1"/>
</dbReference>
<proteinExistence type="predicted"/>
<dbReference type="GO" id="GO:0003972">
    <property type="term" value="F:RNA ligase (ATP) activity"/>
    <property type="evidence" value="ECO:0007669"/>
    <property type="project" value="InterPro"/>
</dbReference>
<keyword evidence="2" id="KW-1185">Reference proteome</keyword>